<sequence>MVSLYRELSQRPLQFHWTNLVLRFWNSVVKRPGTLCHRAFVADLELALGGATECWASKVLAFLTSLGVEPPTNTRGNDLISYYTTLKLPVESILKVFAKRLDARWECPNTLGDPRVFPIGITGAKACRYMNWMGAAPSRGARLDWLEHTKGTMPQRLHHVLMRFQLGCWELEVNRPNGRHPWHWPGTSRKSGRPGTSC</sequence>
<dbReference type="GeneID" id="9623378"/>
<dbReference type="AlphaFoldDB" id="D8UI07"/>
<dbReference type="KEGG" id="vcn:VOLCADRAFT_108067"/>
<keyword evidence="2" id="KW-1185">Reference proteome</keyword>
<dbReference type="Proteomes" id="UP000001058">
    <property type="component" value="Unassembled WGS sequence"/>
</dbReference>
<accession>D8UI07</accession>
<name>D8UI07_VOLCA</name>
<dbReference type="eggNOG" id="KOG2538">
    <property type="taxonomic scope" value="Eukaryota"/>
</dbReference>
<protein>
    <submittedName>
        <fullName evidence="1">Uncharacterized protein</fullName>
    </submittedName>
</protein>
<gene>
    <name evidence="1" type="ORF">VOLCADRAFT_108067</name>
</gene>
<organism evidence="2">
    <name type="scientific">Volvox carteri f. nagariensis</name>
    <dbReference type="NCBI Taxonomy" id="3068"/>
    <lineage>
        <taxon>Eukaryota</taxon>
        <taxon>Viridiplantae</taxon>
        <taxon>Chlorophyta</taxon>
        <taxon>core chlorophytes</taxon>
        <taxon>Chlorophyceae</taxon>
        <taxon>CS clade</taxon>
        <taxon>Chlamydomonadales</taxon>
        <taxon>Volvocaceae</taxon>
        <taxon>Volvox</taxon>
    </lineage>
</organism>
<proteinExistence type="predicted"/>
<reference evidence="1 2" key="1">
    <citation type="journal article" date="2010" name="Science">
        <title>Genomic analysis of organismal complexity in the multicellular green alga Volvox carteri.</title>
        <authorList>
            <person name="Prochnik S.E."/>
            <person name="Umen J."/>
            <person name="Nedelcu A.M."/>
            <person name="Hallmann A."/>
            <person name="Miller S.M."/>
            <person name="Nishii I."/>
            <person name="Ferris P."/>
            <person name="Kuo A."/>
            <person name="Mitros T."/>
            <person name="Fritz-Laylin L.K."/>
            <person name="Hellsten U."/>
            <person name="Chapman J."/>
            <person name="Simakov O."/>
            <person name="Rensing S.A."/>
            <person name="Terry A."/>
            <person name="Pangilinan J."/>
            <person name="Kapitonov V."/>
            <person name="Jurka J."/>
            <person name="Salamov A."/>
            <person name="Shapiro H."/>
            <person name="Schmutz J."/>
            <person name="Grimwood J."/>
            <person name="Lindquist E."/>
            <person name="Lucas S."/>
            <person name="Grigoriev I.V."/>
            <person name="Schmitt R."/>
            <person name="Kirk D."/>
            <person name="Rokhsar D.S."/>
        </authorList>
    </citation>
    <scope>NUCLEOTIDE SEQUENCE [LARGE SCALE GENOMIC DNA]</scope>
    <source>
        <strain evidence="2">f. Nagariensis / Eve</strain>
    </source>
</reference>
<dbReference type="EMBL" id="GL378410">
    <property type="protein sequence ID" value="EFJ40655.1"/>
    <property type="molecule type" value="Genomic_DNA"/>
</dbReference>
<evidence type="ECO:0000313" key="2">
    <source>
        <dbReference type="Proteomes" id="UP000001058"/>
    </source>
</evidence>
<evidence type="ECO:0000313" key="1">
    <source>
        <dbReference type="EMBL" id="EFJ40655.1"/>
    </source>
</evidence>
<dbReference type="InParanoid" id="D8UI07"/>
<dbReference type="RefSeq" id="XP_002958281.1">
    <property type="nucleotide sequence ID" value="XM_002958235.1"/>
</dbReference>
<dbReference type="OrthoDB" id="536809at2759"/>